<comment type="caution">
    <text evidence="2">The sequence shown here is derived from an EMBL/GenBank/DDBJ whole genome shotgun (WGS) entry which is preliminary data.</text>
</comment>
<accession>A0A9J6EER8</accession>
<evidence type="ECO:0000313" key="2">
    <source>
        <dbReference type="EMBL" id="KAH8032756.1"/>
    </source>
</evidence>
<evidence type="ECO:0000256" key="1">
    <source>
        <dbReference type="SAM" id="MobiDB-lite"/>
    </source>
</evidence>
<evidence type="ECO:0000313" key="3">
    <source>
        <dbReference type="Proteomes" id="UP000821866"/>
    </source>
</evidence>
<reference evidence="2" key="2">
    <citation type="submission" date="2021-09" db="EMBL/GenBank/DDBJ databases">
        <authorList>
            <person name="Jia N."/>
            <person name="Wang J."/>
            <person name="Shi W."/>
            <person name="Du L."/>
            <person name="Sun Y."/>
            <person name="Zhan W."/>
            <person name="Jiang J."/>
            <person name="Wang Q."/>
            <person name="Zhang B."/>
            <person name="Ji P."/>
            <person name="Sakyi L.B."/>
            <person name="Cui X."/>
            <person name="Yuan T."/>
            <person name="Jiang B."/>
            <person name="Yang W."/>
            <person name="Lam T.T.-Y."/>
            <person name="Chang Q."/>
            <person name="Ding S."/>
            <person name="Wang X."/>
            <person name="Zhu J."/>
            <person name="Ruan X."/>
            <person name="Zhao L."/>
            <person name="Wei J."/>
            <person name="Que T."/>
            <person name="Du C."/>
            <person name="Cheng J."/>
            <person name="Dai P."/>
            <person name="Han X."/>
            <person name="Huang E."/>
            <person name="Gao Y."/>
            <person name="Liu J."/>
            <person name="Shao H."/>
            <person name="Ye R."/>
            <person name="Li L."/>
            <person name="Wei W."/>
            <person name="Wang X."/>
            <person name="Wang C."/>
            <person name="Huo Q."/>
            <person name="Li W."/>
            <person name="Guo W."/>
            <person name="Chen H."/>
            <person name="Chen S."/>
            <person name="Zhou L."/>
            <person name="Zhou L."/>
            <person name="Ni X."/>
            <person name="Tian J."/>
            <person name="Zhou Y."/>
            <person name="Sheng Y."/>
            <person name="Liu T."/>
            <person name="Pan Y."/>
            <person name="Xia L."/>
            <person name="Li J."/>
            <person name="Zhao F."/>
            <person name="Cao W."/>
        </authorList>
    </citation>
    <scope>NUCLEOTIDE SEQUENCE</scope>
    <source>
        <strain evidence="2">Rmic-2018</strain>
        <tissue evidence="2">Larvae</tissue>
    </source>
</reference>
<dbReference type="EMBL" id="JABSTU010000004">
    <property type="protein sequence ID" value="KAH8032756.1"/>
    <property type="molecule type" value="Genomic_DNA"/>
</dbReference>
<keyword evidence="3" id="KW-1185">Reference proteome</keyword>
<name>A0A9J6EER8_RHIMP</name>
<dbReference type="Proteomes" id="UP000821866">
    <property type="component" value="Chromosome 2"/>
</dbReference>
<feature type="region of interest" description="Disordered" evidence="1">
    <location>
        <begin position="1"/>
        <end position="20"/>
    </location>
</feature>
<organism evidence="2 3">
    <name type="scientific">Rhipicephalus microplus</name>
    <name type="common">Cattle tick</name>
    <name type="synonym">Boophilus microplus</name>
    <dbReference type="NCBI Taxonomy" id="6941"/>
    <lineage>
        <taxon>Eukaryota</taxon>
        <taxon>Metazoa</taxon>
        <taxon>Ecdysozoa</taxon>
        <taxon>Arthropoda</taxon>
        <taxon>Chelicerata</taxon>
        <taxon>Arachnida</taxon>
        <taxon>Acari</taxon>
        <taxon>Parasitiformes</taxon>
        <taxon>Ixodida</taxon>
        <taxon>Ixodoidea</taxon>
        <taxon>Ixodidae</taxon>
        <taxon>Rhipicephalinae</taxon>
        <taxon>Rhipicephalus</taxon>
        <taxon>Boophilus</taxon>
    </lineage>
</organism>
<reference evidence="2" key="1">
    <citation type="journal article" date="2020" name="Cell">
        <title>Large-Scale Comparative Analyses of Tick Genomes Elucidate Their Genetic Diversity and Vector Capacities.</title>
        <authorList>
            <consortium name="Tick Genome and Microbiome Consortium (TIGMIC)"/>
            <person name="Jia N."/>
            <person name="Wang J."/>
            <person name="Shi W."/>
            <person name="Du L."/>
            <person name="Sun Y."/>
            <person name="Zhan W."/>
            <person name="Jiang J.F."/>
            <person name="Wang Q."/>
            <person name="Zhang B."/>
            <person name="Ji P."/>
            <person name="Bell-Sakyi L."/>
            <person name="Cui X.M."/>
            <person name="Yuan T.T."/>
            <person name="Jiang B.G."/>
            <person name="Yang W.F."/>
            <person name="Lam T.T."/>
            <person name="Chang Q.C."/>
            <person name="Ding S.J."/>
            <person name="Wang X.J."/>
            <person name="Zhu J.G."/>
            <person name="Ruan X.D."/>
            <person name="Zhao L."/>
            <person name="Wei J.T."/>
            <person name="Ye R.Z."/>
            <person name="Que T.C."/>
            <person name="Du C.H."/>
            <person name="Zhou Y.H."/>
            <person name="Cheng J.X."/>
            <person name="Dai P.F."/>
            <person name="Guo W.B."/>
            <person name="Han X.H."/>
            <person name="Huang E.J."/>
            <person name="Li L.F."/>
            <person name="Wei W."/>
            <person name="Gao Y.C."/>
            <person name="Liu J.Z."/>
            <person name="Shao H.Z."/>
            <person name="Wang X."/>
            <person name="Wang C.C."/>
            <person name="Yang T.C."/>
            <person name="Huo Q.B."/>
            <person name="Li W."/>
            <person name="Chen H.Y."/>
            <person name="Chen S.E."/>
            <person name="Zhou L.G."/>
            <person name="Ni X.B."/>
            <person name="Tian J.H."/>
            <person name="Sheng Y."/>
            <person name="Liu T."/>
            <person name="Pan Y.S."/>
            <person name="Xia L.Y."/>
            <person name="Li J."/>
            <person name="Zhao F."/>
            <person name="Cao W.C."/>
        </authorList>
    </citation>
    <scope>NUCLEOTIDE SEQUENCE</scope>
    <source>
        <strain evidence="2">Rmic-2018</strain>
    </source>
</reference>
<feature type="region of interest" description="Disordered" evidence="1">
    <location>
        <begin position="97"/>
        <end position="156"/>
    </location>
</feature>
<dbReference type="AlphaFoldDB" id="A0A9J6EER8"/>
<sequence>MLSDAEETLTDTDKAGAIGELPDPNFTSLLITAHNNDLQLGEGMNEDSIACNDVLNTVKEDAYNGDHATTDPQCPRRQRQPFNRSWVQNAIYEEQRQLKKSTGEARSQSSTTDASATPLTNSGRSCSKVCSTSRPKEWTKSKPGSRSLSHSTSPSIQVKCPSFYPSITGILVTLEEGILRKAGNYKRYHGASAMTGFGDQQSKGGISGVVTTTANPDVHPYLLHLWEARNGLMRRWKRQRLNRKLNRRNDQLSQEAQEYTILHPFRTKELWDDVLSDGPPEVHQALVQRATFVAEIVIGNAD</sequence>
<feature type="compositionally biased region" description="Polar residues" evidence="1">
    <location>
        <begin position="142"/>
        <end position="156"/>
    </location>
</feature>
<feature type="compositionally biased region" description="Acidic residues" evidence="1">
    <location>
        <begin position="1"/>
        <end position="10"/>
    </location>
</feature>
<proteinExistence type="predicted"/>
<feature type="compositionally biased region" description="Polar residues" evidence="1">
    <location>
        <begin position="104"/>
        <end position="133"/>
    </location>
</feature>
<gene>
    <name evidence="2" type="ORF">HPB51_001454</name>
</gene>
<protein>
    <submittedName>
        <fullName evidence="2">Uncharacterized protein</fullName>
    </submittedName>
</protein>